<name>A0A177ESJ1_9EURO</name>
<dbReference type="InterPro" id="IPR011009">
    <property type="entry name" value="Kinase-like_dom_sf"/>
</dbReference>
<dbReference type="AlphaFoldDB" id="A0A177ESJ1"/>
<dbReference type="PANTHER" id="PTHR21310:SF39">
    <property type="entry name" value="AMINOGLYCOSIDE PHOSPHOTRANSFERASE DOMAIN-CONTAINING PROTEIN"/>
    <property type="match status" value="1"/>
</dbReference>
<feature type="domain" description="Aminoglycoside phosphotransferase" evidence="1">
    <location>
        <begin position="50"/>
        <end position="213"/>
    </location>
</feature>
<comment type="caution">
    <text evidence="2">The sequence shown here is derived from an EMBL/GenBank/DDBJ whole genome shotgun (WGS) entry which is preliminary data.</text>
</comment>
<dbReference type="InterPro" id="IPR002575">
    <property type="entry name" value="Aminoglycoside_PTrfase"/>
</dbReference>
<keyword evidence="3" id="KW-1185">Reference proteome</keyword>
<sequence length="297" mass="33314">MEGCPFSQAEIIKRCSTAAFPEEHIGGAPYGNRVLQLSATVAVKYGVGLTQDEAANQQRAYDLLDRKIVRVPKVYTFFQDDSDRRGYLVMEFMEGIVKESLSDDSEIHQLSAILDHFASIKSSNPGSLGGGPLTALLFGESEPPTFRTIQELEAWFSERLLDPGTRVTLADSDLVLCHLDLFLRNILWAQDQPPCVLDWATAGFFPRIFERCSHLIKPESASWQVVLNVQISPDEDYQCGLIMKAWRNDQRFSFSKTNYYKDLYGAGIRGSAPVTLPPLPPLPTNWLKEYLSESAQN</sequence>
<evidence type="ECO:0000259" key="1">
    <source>
        <dbReference type="Pfam" id="PF01636"/>
    </source>
</evidence>
<proteinExistence type="predicted"/>
<dbReference type="GeneID" id="34605969"/>
<dbReference type="RefSeq" id="XP_022506925.1">
    <property type="nucleotide sequence ID" value="XM_022660767.1"/>
</dbReference>
<protein>
    <recommendedName>
        <fullName evidence="1">Aminoglycoside phosphotransferase domain-containing protein</fullName>
    </recommendedName>
</protein>
<accession>A0A177ESJ1</accession>
<dbReference type="PANTHER" id="PTHR21310">
    <property type="entry name" value="AMINOGLYCOSIDE PHOSPHOTRANSFERASE-RELATED-RELATED"/>
    <property type="match status" value="1"/>
</dbReference>
<organism evidence="2 3">
    <name type="scientific">Fonsecaea monophora</name>
    <dbReference type="NCBI Taxonomy" id="254056"/>
    <lineage>
        <taxon>Eukaryota</taxon>
        <taxon>Fungi</taxon>
        <taxon>Dikarya</taxon>
        <taxon>Ascomycota</taxon>
        <taxon>Pezizomycotina</taxon>
        <taxon>Eurotiomycetes</taxon>
        <taxon>Chaetothyriomycetidae</taxon>
        <taxon>Chaetothyriales</taxon>
        <taxon>Herpotrichiellaceae</taxon>
        <taxon>Fonsecaea</taxon>
    </lineage>
</organism>
<dbReference type="SUPFAM" id="SSF56112">
    <property type="entry name" value="Protein kinase-like (PK-like)"/>
    <property type="match status" value="1"/>
</dbReference>
<dbReference type="Proteomes" id="UP000077002">
    <property type="component" value="Unassembled WGS sequence"/>
</dbReference>
<evidence type="ECO:0000313" key="2">
    <source>
        <dbReference type="EMBL" id="OAG34973.1"/>
    </source>
</evidence>
<gene>
    <name evidence="2" type="ORF">AYO21_10860</name>
</gene>
<dbReference type="EMBL" id="LVKK01000134">
    <property type="protein sequence ID" value="OAG34973.1"/>
    <property type="molecule type" value="Genomic_DNA"/>
</dbReference>
<dbReference type="Gene3D" id="3.90.1200.10">
    <property type="match status" value="1"/>
</dbReference>
<dbReference type="Pfam" id="PF01636">
    <property type="entry name" value="APH"/>
    <property type="match status" value="1"/>
</dbReference>
<evidence type="ECO:0000313" key="3">
    <source>
        <dbReference type="Proteomes" id="UP000077002"/>
    </source>
</evidence>
<dbReference type="InterPro" id="IPR051678">
    <property type="entry name" value="AGP_Transferase"/>
</dbReference>
<reference evidence="2 3" key="1">
    <citation type="submission" date="2016-03" db="EMBL/GenBank/DDBJ databases">
        <title>Draft genome sequence of the Fonsecaea monophora CBS 269.37.</title>
        <authorList>
            <person name="Bombassaro A."/>
            <person name="Vinicius W.A."/>
            <person name="De Hoog S."/>
            <person name="Sun J."/>
            <person name="Souza E.M."/>
            <person name="Raittz R.T."/>
            <person name="Costa F."/>
            <person name="Leao A.C."/>
            <person name="Tadra-Sfeir M.Z."/>
            <person name="Baura V."/>
            <person name="Balsanelli E."/>
            <person name="Pedrosa F.O."/>
            <person name="Moreno L.F."/>
            <person name="Steffens M.B."/>
            <person name="Xi L."/>
            <person name="Bocca A.L."/>
            <person name="Felipe M.S."/>
            <person name="Teixeira M."/>
            <person name="Telles Filho F.Q."/>
            <person name="Azevedo C.M."/>
            <person name="Gomes R."/>
            <person name="Vicente V.A."/>
        </authorList>
    </citation>
    <scope>NUCLEOTIDE SEQUENCE [LARGE SCALE GENOMIC DNA]</scope>
    <source>
        <strain evidence="2 3">CBS 269.37</strain>
    </source>
</reference>
<dbReference type="OrthoDB" id="3250044at2759"/>